<dbReference type="PROSITE" id="PS51444">
    <property type="entry name" value="FH2"/>
    <property type="match status" value="1"/>
</dbReference>
<organism evidence="3 4">
    <name type="scientific">Geodia barretti</name>
    <name type="common">Barrett's horny sponge</name>
    <dbReference type="NCBI Taxonomy" id="519541"/>
    <lineage>
        <taxon>Eukaryota</taxon>
        <taxon>Metazoa</taxon>
        <taxon>Porifera</taxon>
        <taxon>Demospongiae</taxon>
        <taxon>Heteroscleromorpha</taxon>
        <taxon>Tetractinellida</taxon>
        <taxon>Astrophorina</taxon>
        <taxon>Geodiidae</taxon>
        <taxon>Geodia</taxon>
    </lineage>
</organism>
<sequence>MDDKSSQTKIGRVEQFMVGLLATPDHTPRLRVLRTKKIFEDLETDYRPTFELLHVATKELMMSRSLKELLHIILLTGNFINGSTKLGSAYGFRISSLQRLSNTLANVRRTSLNVNFLHFLVTVCERDCPRLLKFHTELPHLDDASRVSVEAVAEELGGWRKEVDELEEMKSQSGELQLGKDFISQLETFLPEANSILSSLLRDLDSVKRKGKELARYFCDDRDNFLEEVFLEIRNFSEEFGKTVKETLQENPIVLTPVGPVSPGNPPHSSPSPSPKSQLSRPGLSRATSLVTTHVLDLPPISEERGSLHDPSISPLALSSSGSDLTNPFVFPSNGFVKDDGGSPPIIMVAPPTDIVVTDVENDEERGGEDERSSRTQLKPGKNRSSSHATEHRKSSLRGPLPSRYKRHSVSSIGHASLSPLSRQSSWNEYKGHSPPIYRRGAGWGPDFNRNPSCPEPRTIFDGSLDEVAKLLHKMAEAIERDMDQN</sequence>
<name>A0AA35TDB7_GEOBA</name>
<dbReference type="Gene3D" id="1.20.58.2220">
    <property type="entry name" value="Formin, FH2 domain"/>
    <property type="match status" value="1"/>
</dbReference>
<dbReference type="Proteomes" id="UP001174909">
    <property type="component" value="Unassembled WGS sequence"/>
</dbReference>
<keyword evidence="4" id="KW-1185">Reference proteome</keyword>
<protein>
    <submittedName>
        <fullName evidence="3">Protein diaphanous homolog 1</fullName>
    </submittedName>
</protein>
<gene>
    <name evidence="3" type="ORF">GBAR_LOCUS25551</name>
</gene>
<dbReference type="SUPFAM" id="SSF101447">
    <property type="entry name" value="Formin homology 2 domain (FH2 domain)"/>
    <property type="match status" value="1"/>
</dbReference>
<dbReference type="SMART" id="SM00498">
    <property type="entry name" value="FH2"/>
    <property type="match status" value="1"/>
</dbReference>
<evidence type="ECO:0000256" key="1">
    <source>
        <dbReference type="SAM" id="MobiDB-lite"/>
    </source>
</evidence>
<dbReference type="InterPro" id="IPR042201">
    <property type="entry name" value="FH2_Formin_sf"/>
</dbReference>
<dbReference type="PANTHER" id="PTHR46345:SF8">
    <property type="entry name" value="FORMIN 3, ISOFORM B"/>
    <property type="match status" value="1"/>
</dbReference>
<comment type="caution">
    <text evidence="3">The sequence shown here is derived from an EMBL/GenBank/DDBJ whole genome shotgun (WGS) entry which is preliminary data.</text>
</comment>
<dbReference type="EMBL" id="CASHTH010003543">
    <property type="protein sequence ID" value="CAI8046230.1"/>
    <property type="molecule type" value="Genomic_DNA"/>
</dbReference>
<reference evidence="3" key="1">
    <citation type="submission" date="2023-03" db="EMBL/GenBank/DDBJ databases">
        <authorList>
            <person name="Steffen K."/>
            <person name="Cardenas P."/>
        </authorList>
    </citation>
    <scope>NUCLEOTIDE SEQUENCE</scope>
</reference>
<proteinExistence type="predicted"/>
<dbReference type="InterPro" id="IPR015425">
    <property type="entry name" value="FH2_Formin"/>
</dbReference>
<evidence type="ECO:0000259" key="2">
    <source>
        <dbReference type="PROSITE" id="PS51444"/>
    </source>
</evidence>
<evidence type="ECO:0000313" key="4">
    <source>
        <dbReference type="Proteomes" id="UP001174909"/>
    </source>
</evidence>
<accession>A0AA35TDB7</accession>
<feature type="region of interest" description="Disordered" evidence="1">
    <location>
        <begin position="254"/>
        <end position="285"/>
    </location>
</feature>
<feature type="compositionally biased region" description="Polar residues" evidence="1">
    <location>
        <begin position="410"/>
        <end position="428"/>
    </location>
</feature>
<dbReference type="Pfam" id="PF02181">
    <property type="entry name" value="FH2"/>
    <property type="match status" value="1"/>
</dbReference>
<dbReference type="PANTHER" id="PTHR46345">
    <property type="entry name" value="INVERTED FORMIN-2"/>
    <property type="match status" value="1"/>
</dbReference>
<feature type="compositionally biased region" description="Pro residues" evidence="1">
    <location>
        <begin position="263"/>
        <end position="274"/>
    </location>
</feature>
<feature type="domain" description="FH2" evidence="2">
    <location>
        <begin position="1"/>
        <end position="266"/>
    </location>
</feature>
<feature type="region of interest" description="Disordered" evidence="1">
    <location>
        <begin position="361"/>
        <end position="456"/>
    </location>
</feature>
<evidence type="ECO:0000313" key="3">
    <source>
        <dbReference type="EMBL" id="CAI8046230.1"/>
    </source>
</evidence>
<dbReference type="AlphaFoldDB" id="A0AA35TDB7"/>